<dbReference type="PANTHER" id="PTHR32338">
    <property type="entry name" value="N-ACETYL-GAMMA-GLUTAMYL-PHOSPHATE REDUCTASE, CHLOROPLASTIC-RELATED-RELATED"/>
    <property type="match status" value="1"/>
</dbReference>
<dbReference type="CDD" id="cd17895">
    <property type="entry name" value="AGPR_1_N"/>
    <property type="match status" value="1"/>
</dbReference>
<gene>
    <name evidence="7" type="primary">argC</name>
    <name evidence="10" type="ORF">EP073_12635</name>
</gene>
<dbReference type="Pfam" id="PF22698">
    <property type="entry name" value="Semialdhyde_dhC_1"/>
    <property type="match status" value="1"/>
</dbReference>
<dbReference type="FunFam" id="3.30.360.10:FF:000014">
    <property type="entry name" value="N-acetyl-gamma-glutamyl-phosphate reductase"/>
    <property type="match status" value="1"/>
</dbReference>
<dbReference type="EMBL" id="CP035108">
    <property type="protein sequence ID" value="QAR34220.1"/>
    <property type="molecule type" value="Genomic_DNA"/>
</dbReference>
<evidence type="ECO:0000256" key="4">
    <source>
        <dbReference type="ARBA" id="ARBA00022857"/>
    </source>
</evidence>
<keyword evidence="2 7" id="KW-0055">Arginine biosynthesis</keyword>
<dbReference type="GO" id="GO:0051287">
    <property type="term" value="F:NAD binding"/>
    <property type="evidence" value="ECO:0007669"/>
    <property type="project" value="InterPro"/>
</dbReference>
<keyword evidence="7" id="KW-0963">Cytoplasm</keyword>
<protein>
    <recommendedName>
        <fullName evidence="7">N-acetyl-gamma-glutamyl-phosphate reductase</fullName>
        <shortName evidence="7">AGPR</shortName>
        <ecNumber evidence="7">1.2.1.38</ecNumber>
    </recommendedName>
    <alternativeName>
        <fullName evidence="7">N-acetyl-glutamate semialdehyde dehydrogenase</fullName>
        <shortName evidence="7">NAGSA dehydrogenase</shortName>
    </alternativeName>
</protein>
<comment type="function">
    <text evidence="7">Catalyzes the NADPH-dependent reduction of N-acetyl-5-glutamyl phosphate to yield N-acetyl-L-glutamate 5-semialdehyde.</text>
</comment>
<evidence type="ECO:0000256" key="7">
    <source>
        <dbReference type="HAMAP-Rule" id="MF_00150"/>
    </source>
</evidence>
<comment type="subcellular location">
    <subcellularLocation>
        <location evidence="7">Cytoplasm</location>
    </subcellularLocation>
</comment>
<dbReference type="Proteomes" id="UP000287502">
    <property type="component" value="Chromosome"/>
</dbReference>
<dbReference type="EC" id="1.2.1.38" evidence="7"/>
<dbReference type="GO" id="GO:0005737">
    <property type="term" value="C:cytoplasm"/>
    <property type="evidence" value="ECO:0007669"/>
    <property type="project" value="UniProtKB-SubCell"/>
</dbReference>
<dbReference type="InterPro" id="IPR023013">
    <property type="entry name" value="AGPR_AS"/>
</dbReference>
<dbReference type="GO" id="GO:0003942">
    <property type="term" value="F:N-acetyl-gamma-glutamyl-phosphate reductase activity"/>
    <property type="evidence" value="ECO:0007669"/>
    <property type="project" value="UniProtKB-UniRule"/>
</dbReference>
<keyword evidence="11" id="KW-1185">Reference proteome</keyword>
<dbReference type="Gene3D" id="3.40.50.720">
    <property type="entry name" value="NAD(P)-binding Rossmann-like Domain"/>
    <property type="match status" value="1"/>
</dbReference>
<evidence type="ECO:0000256" key="8">
    <source>
        <dbReference type="PROSITE-ProRule" id="PRU10010"/>
    </source>
</evidence>
<comment type="pathway">
    <text evidence="1 7">Amino-acid biosynthesis; L-arginine biosynthesis; N(2)-acetyl-L-ornithine from L-glutamate: step 3/4.</text>
</comment>
<dbReference type="InterPro" id="IPR000534">
    <property type="entry name" value="Semialdehyde_DH_NAD-bd"/>
</dbReference>
<dbReference type="AlphaFoldDB" id="A0A410K199"/>
<evidence type="ECO:0000256" key="3">
    <source>
        <dbReference type="ARBA" id="ARBA00022605"/>
    </source>
</evidence>
<dbReference type="HAMAP" id="MF_00150">
    <property type="entry name" value="ArgC_type1"/>
    <property type="match status" value="1"/>
</dbReference>
<dbReference type="GO" id="GO:0006526">
    <property type="term" value="P:L-arginine biosynthetic process"/>
    <property type="evidence" value="ECO:0007669"/>
    <property type="project" value="UniProtKB-UniRule"/>
</dbReference>
<evidence type="ECO:0000313" key="10">
    <source>
        <dbReference type="EMBL" id="QAR34220.1"/>
    </source>
</evidence>
<dbReference type="Pfam" id="PF01118">
    <property type="entry name" value="Semialdhyde_dh"/>
    <property type="match status" value="1"/>
</dbReference>
<reference evidence="10 11" key="1">
    <citation type="submission" date="2019-01" db="EMBL/GenBank/DDBJ databases">
        <title>Geovibrio thiophilus DSM 11263, complete genome.</title>
        <authorList>
            <person name="Spring S."/>
            <person name="Bunk B."/>
            <person name="Sproer C."/>
        </authorList>
    </citation>
    <scope>NUCLEOTIDE SEQUENCE [LARGE SCALE GENOMIC DNA]</scope>
    <source>
        <strain evidence="10 11">DSM 11263</strain>
    </source>
</reference>
<dbReference type="SUPFAM" id="SSF51735">
    <property type="entry name" value="NAD(P)-binding Rossmann-fold domains"/>
    <property type="match status" value="1"/>
</dbReference>
<evidence type="ECO:0000256" key="2">
    <source>
        <dbReference type="ARBA" id="ARBA00022571"/>
    </source>
</evidence>
<evidence type="ECO:0000256" key="6">
    <source>
        <dbReference type="ARBA" id="ARBA00050557"/>
    </source>
</evidence>
<sequence>MRIGIIGATGFTGFELVKILVKHPEFKIAALTSTSLAGTPYSAVYPQLRGIVDNLIESDDYDKCAEKVDAVFLCLPHTASQEAAAFFLSKGKKVADLSADFRLGSKELYEFVYKVPHKKEELFAEAVYGMPEIFGEQLKTARLAAIPGCYPTSVIMPLFPLLKEGLIDGDFIVADSKSGITGAGKTPSEKTHFCNVQENFQAYGVLSHRHNPEINYILGKAGKHVDVIFTPHLAPINKGIESTIYARSHTDIFQLAECLKTFYKGRRFVRILDFGNAAATANVRDTNFIDIALFKKADKLVITSAIDNLVKGASGAAVQTMNIMCGLDETTGLI</sequence>
<dbReference type="RefSeq" id="WP_128467525.1">
    <property type="nucleotide sequence ID" value="NZ_CP035108.1"/>
</dbReference>
<dbReference type="Gene3D" id="3.30.360.10">
    <property type="entry name" value="Dihydrodipicolinate Reductase, domain 2"/>
    <property type="match status" value="1"/>
</dbReference>
<name>A0A410K199_9BACT</name>
<dbReference type="PROSITE" id="PS01224">
    <property type="entry name" value="ARGC"/>
    <property type="match status" value="1"/>
</dbReference>
<comment type="similarity">
    <text evidence="7">Belongs to the NAGSA dehydrogenase family. Type 1 subfamily.</text>
</comment>
<evidence type="ECO:0000259" key="9">
    <source>
        <dbReference type="SMART" id="SM00859"/>
    </source>
</evidence>
<dbReference type="UniPathway" id="UPA00068">
    <property type="reaction ID" value="UER00108"/>
</dbReference>
<dbReference type="PANTHER" id="PTHR32338:SF10">
    <property type="entry name" value="N-ACETYL-GAMMA-GLUTAMYL-PHOSPHATE REDUCTASE, CHLOROPLASTIC-RELATED"/>
    <property type="match status" value="1"/>
</dbReference>
<dbReference type="InterPro" id="IPR000706">
    <property type="entry name" value="AGPR_type-1"/>
</dbReference>
<evidence type="ECO:0000256" key="1">
    <source>
        <dbReference type="ARBA" id="ARBA00004862"/>
    </source>
</evidence>
<proteinExistence type="inferred from homology"/>
<evidence type="ECO:0000313" key="11">
    <source>
        <dbReference type="Proteomes" id="UP000287502"/>
    </source>
</evidence>
<comment type="catalytic activity">
    <reaction evidence="6 7">
        <text>N-acetyl-L-glutamate 5-semialdehyde + phosphate + NADP(+) = N-acetyl-L-glutamyl 5-phosphate + NADPH + H(+)</text>
        <dbReference type="Rhea" id="RHEA:21588"/>
        <dbReference type="ChEBI" id="CHEBI:15378"/>
        <dbReference type="ChEBI" id="CHEBI:29123"/>
        <dbReference type="ChEBI" id="CHEBI:43474"/>
        <dbReference type="ChEBI" id="CHEBI:57783"/>
        <dbReference type="ChEBI" id="CHEBI:57936"/>
        <dbReference type="ChEBI" id="CHEBI:58349"/>
        <dbReference type="EC" id="1.2.1.38"/>
    </reaction>
</comment>
<evidence type="ECO:0000256" key="5">
    <source>
        <dbReference type="ARBA" id="ARBA00023002"/>
    </source>
</evidence>
<feature type="domain" description="Semialdehyde dehydrogenase NAD-binding" evidence="9">
    <location>
        <begin position="2"/>
        <end position="141"/>
    </location>
</feature>
<keyword evidence="5 7" id="KW-0560">Oxidoreductase</keyword>
<keyword evidence="3 7" id="KW-0028">Amino-acid biosynthesis</keyword>
<dbReference type="OrthoDB" id="9801289at2"/>
<dbReference type="InterPro" id="IPR058924">
    <property type="entry name" value="AGPR_dimerisation_dom"/>
</dbReference>
<dbReference type="InterPro" id="IPR036291">
    <property type="entry name" value="NAD(P)-bd_dom_sf"/>
</dbReference>
<accession>A0A410K199</accession>
<dbReference type="KEGG" id="gtl:EP073_12635"/>
<dbReference type="CDD" id="cd23934">
    <property type="entry name" value="AGPR_1_C"/>
    <property type="match status" value="1"/>
</dbReference>
<feature type="active site" evidence="7 8">
    <location>
        <position position="149"/>
    </location>
</feature>
<dbReference type="InterPro" id="IPR050085">
    <property type="entry name" value="AGPR"/>
</dbReference>
<dbReference type="SMART" id="SM00859">
    <property type="entry name" value="Semialdhyde_dh"/>
    <property type="match status" value="1"/>
</dbReference>
<keyword evidence="4 7" id="KW-0521">NADP</keyword>
<dbReference type="GO" id="GO:0070401">
    <property type="term" value="F:NADP+ binding"/>
    <property type="evidence" value="ECO:0007669"/>
    <property type="project" value="InterPro"/>
</dbReference>
<organism evidence="10 11">
    <name type="scientific">Geovibrio thiophilus</name>
    <dbReference type="NCBI Taxonomy" id="139438"/>
    <lineage>
        <taxon>Bacteria</taxon>
        <taxon>Pseudomonadati</taxon>
        <taxon>Deferribacterota</taxon>
        <taxon>Deferribacteres</taxon>
        <taxon>Deferribacterales</taxon>
        <taxon>Geovibrionaceae</taxon>
        <taxon>Geovibrio</taxon>
    </lineage>
</organism>
<dbReference type="SUPFAM" id="SSF55347">
    <property type="entry name" value="Glyceraldehyde-3-phosphate dehydrogenase-like, C-terminal domain"/>
    <property type="match status" value="1"/>
</dbReference>
<dbReference type="NCBIfam" id="TIGR01850">
    <property type="entry name" value="argC"/>
    <property type="match status" value="1"/>
</dbReference>